<feature type="compositionally biased region" description="Basic residues" evidence="14">
    <location>
        <begin position="128"/>
        <end position="140"/>
    </location>
</feature>
<keyword evidence="6" id="KW-0949">S-adenosyl-L-methionine</keyword>
<comment type="catalytic activity">
    <reaction evidence="12">
        <text>small RNA 3'-end nucleotide + S-adenosyl-L-methionine = small RNA 3'-end 2'-O-methylnucleotide + S-adenosyl-L-homocysteine + H(+)</text>
        <dbReference type="Rhea" id="RHEA:37887"/>
        <dbReference type="Rhea" id="RHEA-COMP:10415"/>
        <dbReference type="Rhea" id="RHEA-COMP:10416"/>
        <dbReference type="ChEBI" id="CHEBI:15378"/>
        <dbReference type="ChEBI" id="CHEBI:57856"/>
        <dbReference type="ChEBI" id="CHEBI:59789"/>
        <dbReference type="ChEBI" id="CHEBI:74896"/>
        <dbReference type="ChEBI" id="CHEBI:74898"/>
        <dbReference type="EC" id="2.1.1.386"/>
    </reaction>
</comment>
<evidence type="ECO:0000256" key="6">
    <source>
        <dbReference type="ARBA" id="ARBA00022691"/>
    </source>
</evidence>
<evidence type="ECO:0000256" key="12">
    <source>
        <dbReference type="ARBA" id="ARBA00048418"/>
    </source>
</evidence>
<feature type="compositionally biased region" description="Acidic residues" evidence="14">
    <location>
        <begin position="1805"/>
        <end position="1819"/>
    </location>
</feature>
<comment type="similarity">
    <text evidence="2">Belongs to the methyltransferase superfamily. HEN1 family.</text>
</comment>
<dbReference type="GO" id="GO:0031047">
    <property type="term" value="P:regulatory ncRNA-mediated gene silencing"/>
    <property type="evidence" value="ECO:0007669"/>
    <property type="project" value="UniProtKB-KW"/>
</dbReference>
<evidence type="ECO:0000256" key="13">
    <source>
        <dbReference type="SAM" id="Coils"/>
    </source>
</evidence>
<reference evidence="15 16" key="1">
    <citation type="submission" date="2024-05" db="EMBL/GenBank/DDBJ databases">
        <title>Culex pipiens pipiens assembly and annotation.</title>
        <authorList>
            <person name="Alout H."/>
            <person name="Durand T."/>
        </authorList>
    </citation>
    <scope>NUCLEOTIDE SEQUENCE [LARGE SCALE GENOMIC DNA]</scope>
    <source>
        <strain evidence="15">HA-2024</strain>
        <tissue evidence="15">Whole body</tissue>
    </source>
</reference>
<feature type="region of interest" description="Disordered" evidence="14">
    <location>
        <begin position="1649"/>
        <end position="1669"/>
    </location>
</feature>
<feature type="compositionally biased region" description="Low complexity" evidence="14">
    <location>
        <begin position="775"/>
        <end position="789"/>
    </location>
</feature>
<keyword evidence="8" id="KW-0460">Magnesium</keyword>
<feature type="compositionally biased region" description="Acidic residues" evidence="14">
    <location>
        <begin position="1649"/>
        <end position="1665"/>
    </location>
</feature>
<dbReference type="PANTHER" id="PTHR21404:SF3">
    <property type="entry name" value="SMALL RNA 2'-O-METHYLTRANSFERASE"/>
    <property type="match status" value="1"/>
</dbReference>
<dbReference type="GO" id="GO:0090486">
    <property type="term" value="F:small RNA 2'-O-methyltransferase activity"/>
    <property type="evidence" value="ECO:0007669"/>
    <property type="project" value="UniProtKB-EC"/>
</dbReference>
<dbReference type="EC" id="2.1.1.386" evidence="11"/>
<gene>
    <name evidence="15" type="ORF">pipiens_000193</name>
</gene>
<dbReference type="InterPro" id="IPR029063">
    <property type="entry name" value="SAM-dependent_MTases_sf"/>
</dbReference>
<feature type="region of interest" description="Disordered" evidence="14">
    <location>
        <begin position="124"/>
        <end position="145"/>
    </location>
</feature>
<proteinExistence type="inferred from homology"/>
<evidence type="ECO:0000256" key="3">
    <source>
        <dbReference type="ARBA" id="ARBA00021330"/>
    </source>
</evidence>
<feature type="region of interest" description="Disordered" evidence="14">
    <location>
        <begin position="629"/>
        <end position="675"/>
    </location>
</feature>
<dbReference type="InterPro" id="IPR026610">
    <property type="entry name" value="Hen1"/>
</dbReference>
<evidence type="ECO:0000256" key="1">
    <source>
        <dbReference type="ARBA" id="ARBA00001946"/>
    </source>
</evidence>
<evidence type="ECO:0000313" key="16">
    <source>
        <dbReference type="Proteomes" id="UP001562425"/>
    </source>
</evidence>
<organism evidence="15 16">
    <name type="scientific">Culex pipiens pipiens</name>
    <name type="common">Northern house mosquito</name>
    <dbReference type="NCBI Taxonomy" id="38569"/>
    <lineage>
        <taxon>Eukaryota</taxon>
        <taxon>Metazoa</taxon>
        <taxon>Ecdysozoa</taxon>
        <taxon>Arthropoda</taxon>
        <taxon>Hexapoda</taxon>
        <taxon>Insecta</taxon>
        <taxon>Pterygota</taxon>
        <taxon>Neoptera</taxon>
        <taxon>Endopterygota</taxon>
        <taxon>Diptera</taxon>
        <taxon>Nematocera</taxon>
        <taxon>Culicoidea</taxon>
        <taxon>Culicidae</taxon>
        <taxon>Culicinae</taxon>
        <taxon>Culicini</taxon>
        <taxon>Culex</taxon>
        <taxon>Culex</taxon>
    </lineage>
</organism>
<name>A0ABD1DHU7_CULPP</name>
<evidence type="ECO:0000256" key="2">
    <source>
        <dbReference type="ARBA" id="ARBA00009026"/>
    </source>
</evidence>
<evidence type="ECO:0000313" key="15">
    <source>
        <dbReference type="EMBL" id="KAL1399291.1"/>
    </source>
</evidence>
<feature type="region of interest" description="Disordered" evidence="14">
    <location>
        <begin position="1805"/>
        <end position="1834"/>
    </location>
</feature>
<feature type="compositionally biased region" description="Basic and acidic residues" evidence="14">
    <location>
        <begin position="744"/>
        <end position="756"/>
    </location>
</feature>
<feature type="compositionally biased region" description="Polar residues" evidence="14">
    <location>
        <begin position="726"/>
        <end position="739"/>
    </location>
</feature>
<sequence>MDTVMELIKPPYNFDNSCYFDEENKIRFEPPIYEQRYLTVLRLLELDLWKDSFKKVVEFGCAEMKFFTLLKTLQSVEQILEPEPVREFCVKSRKEKKKRCKEEIGTRRPAAAALSRHKTVTPSAQGKFRGRAGCHPKRRRDLGSDGVGSPGNVYLKFAFPFHLREEICVINSDTVGQLDLNVIANTLASADALIRQIKAQQEENGALKEKITSLRSSALQIKQLYEAELGKNRGTAEREQDYIRQLGELEERTRDAENARVNAELREKETVAELERKLDASQERYDGLAGDALKNAVLLAESGLLPADQQPRLRELRHYWQSQQQSGAALPEDLVAILAKKKFSRKKRRSDAEFRDQATMTCGPTLTSTAVNTTAESAPAPAPAKTFADKATMYSSSTVTRSTCTSAFIRRVDVGVNYPEVVPKSIDDILRECVIEMPSLLSPILDDLPPVQKESIETQTDEPVEVVAVTTTTTTTTVGTNTTLRNIRRRLDYVRKTENLAGGGFTIKKEETISPASSIQNLPTAVAAAAAAATPTEVNPQLTQIWALLGETMFRLLGNGRMFDSQQQCFNTINERLAMVNSLIDPEAVRRGPSATQLMMSEALAAAAAQAAMLGDGARKVTPVVKRAASVPAGGKGGDDYEADVAEEASNEPWEDVPSERSPEMPEEDEETPEQRPVMEVAENVIQQQEQEQVVSECTETASEALQEIEEPVVESLPSEREEEFVTSSCTSIGSNGTLISPIKVRETNDLVKDQFKTPTSPAISKRKLRERTDSGSSAGSSRSSAGARNPKKRGRLSPETELLLEDDWDRKFSTIKDYFALPSSLNPIESGVMWDDEDDEDMDEEFKMPLEPLSQTVVKEERKVAPVLEEPKPSTSTAPWNDFKVPLQIDVPPTIIATTDSPESPPLEDSPMSPDAEEYTAEDSPMSPLPEDDGTPLSYDSPMSPPPESRGSMYTVESRVIPMNNPLASRLSQEYDNTPIGKTIARYSSGRRAEVLRNMAPEMAPKEAGMVRRIVAMIQRHVAAEWTVENVQRSCAEILAVTDNTRLISVAVMDFGVAQQDLVLDVQCSPPAPVLPKTVQQLVLLVKTMNETLFTLDKVLLHEIDRRVFTLKAGADKVMLETVTTLTYLYIGMSDSSRLYGCTARLFMYKCLYYFNFKGLPLIYLVLKAFPHALPKKGSVYYDNSDAMVSTIRTVLMNINFMERSHAQDAALYKKAELMKLFKYFYGYQPGQPTYDELITNLVEKIKANKLKNVDYCLILVAKRKGYEWAKDAIVQKHLYPLLNDYLKQLEHADRTDALDDRICCLIFTISAILKTQPNFQDVSRFMQMFGNIVQLAGGNQRVQEAAVAGLVRFTRFGFADIYEWLCRWCPSYEVSGRTKLMLATFVHRKDARFWKQLNQGEIVDIDEELISKWAYTVRPLMVDFIQRRPSKFAVEVWRGSIASYNECLQDTDVVIGIEIIEHLFPLVLEAIPHNIFGLIRPKVAMFSTPNSEYNVHFDGLLETGFRHEDHKFEWTRAQFREWCENICQRFPEYVVKYFGIGPQPKDSPDVGPVSQMGVFVRKDFLEVLEAKRAAQAEGGVVTTQVASTVQSEEPPGPSGEGQPAEPKIYFDEEVGEIVMERDEDPDDLDAAVAPGHGLEEFRDVLDEVDSNGDDIDPSDDEDEPLGRDIDYYIPVERSRNDSGNYDDELLDPTSDEYKLIYSVDYPVQEPDLRQRPERLLEEAEYQIRRLRLQQEDYYHYEENEYRIPLQLVVSCMNAALTTDLDELRPILAGASYRISEENVITLNGDDESVLGSEEDFEYDLDEEEVPAEGEQGDAWDGADGGGGGGGPE</sequence>
<feature type="coiled-coil region" evidence="13">
    <location>
        <begin position="183"/>
        <end position="291"/>
    </location>
</feature>
<dbReference type="PANTHER" id="PTHR21404">
    <property type="entry name" value="HEN1"/>
    <property type="match status" value="1"/>
</dbReference>
<feature type="compositionally biased region" description="Acidic residues" evidence="14">
    <location>
        <begin position="640"/>
        <end position="657"/>
    </location>
</feature>
<evidence type="ECO:0000256" key="14">
    <source>
        <dbReference type="SAM" id="MobiDB-lite"/>
    </source>
</evidence>
<evidence type="ECO:0000256" key="8">
    <source>
        <dbReference type="ARBA" id="ARBA00022842"/>
    </source>
</evidence>
<evidence type="ECO:0000256" key="5">
    <source>
        <dbReference type="ARBA" id="ARBA00022679"/>
    </source>
</evidence>
<dbReference type="GO" id="GO:0001510">
    <property type="term" value="P:RNA methylation"/>
    <property type="evidence" value="ECO:0007669"/>
    <property type="project" value="UniProtKB-ARBA"/>
</dbReference>
<dbReference type="Gene3D" id="3.40.50.150">
    <property type="entry name" value="Vaccinia Virus protein VP39"/>
    <property type="match status" value="2"/>
</dbReference>
<dbReference type="EMBL" id="JBEHCU010005598">
    <property type="protein sequence ID" value="KAL1399291.1"/>
    <property type="molecule type" value="Genomic_DNA"/>
</dbReference>
<keyword evidence="16" id="KW-1185">Reference proteome</keyword>
<comment type="caution">
    <text evidence="15">The sequence shown here is derived from an EMBL/GenBank/DDBJ whole genome shotgun (WGS) entry which is preliminary data.</text>
</comment>
<evidence type="ECO:0000256" key="10">
    <source>
        <dbReference type="ARBA" id="ARBA00023158"/>
    </source>
</evidence>
<comment type="cofactor">
    <cofactor evidence="1">
        <name>Mg(2+)</name>
        <dbReference type="ChEBI" id="CHEBI:18420"/>
    </cofactor>
</comment>
<feature type="non-terminal residue" evidence="15">
    <location>
        <position position="1834"/>
    </location>
</feature>
<evidence type="ECO:0000256" key="7">
    <source>
        <dbReference type="ARBA" id="ARBA00022723"/>
    </source>
</evidence>
<keyword evidence="10" id="KW-0943">RNA-mediated gene silencing</keyword>
<evidence type="ECO:0000256" key="9">
    <source>
        <dbReference type="ARBA" id="ARBA00022884"/>
    </source>
</evidence>
<feature type="compositionally biased region" description="Low complexity" evidence="14">
    <location>
        <begin position="1582"/>
        <end position="1595"/>
    </location>
</feature>
<feature type="region of interest" description="Disordered" evidence="14">
    <location>
        <begin position="1578"/>
        <end position="1608"/>
    </location>
</feature>
<keyword evidence="7" id="KW-0479">Metal-binding</keyword>
<evidence type="ECO:0000256" key="4">
    <source>
        <dbReference type="ARBA" id="ARBA00022603"/>
    </source>
</evidence>
<protein>
    <recommendedName>
        <fullName evidence="3">Small RNA 2'-O-methyltransferase</fullName>
        <ecNumber evidence="11">2.1.1.386</ecNumber>
    </recommendedName>
</protein>
<keyword evidence="9" id="KW-0694">RNA-binding</keyword>
<accession>A0ABD1DHU7</accession>
<dbReference type="Proteomes" id="UP001562425">
    <property type="component" value="Unassembled WGS sequence"/>
</dbReference>
<feature type="compositionally biased region" description="Basic and acidic residues" evidence="14">
    <location>
        <begin position="859"/>
        <end position="873"/>
    </location>
</feature>
<keyword evidence="5" id="KW-0808">Transferase</keyword>
<dbReference type="GO" id="GO:0046872">
    <property type="term" value="F:metal ion binding"/>
    <property type="evidence" value="ECO:0007669"/>
    <property type="project" value="UniProtKB-KW"/>
</dbReference>
<evidence type="ECO:0000256" key="11">
    <source>
        <dbReference type="ARBA" id="ARBA00035025"/>
    </source>
</evidence>
<keyword evidence="4" id="KW-0489">Methyltransferase</keyword>
<keyword evidence="13" id="KW-0175">Coiled coil</keyword>
<feature type="region of interest" description="Disordered" evidence="14">
    <location>
        <begin position="849"/>
        <end position="952"/>
    </location>
</feature>
<feature type="compositionally biased region" description="Gly residues" evidence="14">
    <location>
        <begin position="1824"/>
        <end position="1834"/>
    </location>
</feature>
<feature type="region of interest" description="Disordered" evidence="14">
    <location>
        <begin position="709"/>
        <end position="801"/>
    </location>
</feature>
<dbReference type="GO" id="GO:0003723">
    <property type="term" value="F:RNA binding"/>
    <property type="evidence" value="ECO:0007669"/>
    <property type="project" value="UniProtKB-KW"/>
</dbReference>